<dbReference type="Proteomes" id="UP000504603">
    <property type="component" value="Unplaced"/>
</dbReference>
<evidence type="ECO:0000259" key="6">
    <source>
        <dbReference type="PROSITE" id="PS50103"/>
    </source>
</evidence>
<feature type="zinc finger region" description="C3H1-type" evidence="5">
    <location>
        <begin position="192"/>
        <end position="220"/>
    </location>
</feature>
<feature type="domain" description="C3H1-type" evidence="6">
    <location>
        <begin position="192"/>
        <end position="220"/>
    </location>
</feature>
<dbReference type="PROSITE" id="PS50103">
    <property type="entry name" value="ZF_C3H1"/>
    <property type="match status" value="1"/>
</dbReference>
<dbReference type="InterPro" id="IPR000571">
    <property type="entry name" value="Znf_CCCH"/>
</dbReference>
<dbReference type="GO" id="GO:0008270">
    <property type="term" value="F:zinc ion binding"/>
    <property type="evidence" value="ECO:0007669"/>
    <property type="project" value="UniProtKB-KW"/>
</dbReference>
<proteinExistence type="predicted"/>
<dbReference type="GeneID" id="111021811"/>
<evidence type="ECO:0000313" key="7">
    <source>
        <dbReference type="Proteomes" id="UP000504603"/>
    </source>
</evidence>
<dbReference type="KEGG" id="mcha:111021811"/>
<dbReference type="RefSeq" id="XP_022154584.1">
    <property type="nucleotide sequence ID" value="XM_022298892.1"/>
</dbReference>
<dbReference type="RefSeq" id="XP_022154583.1">
    <property type="nucleotide sequence ID" value="XM_022298891.1"/>
</dbReference>
<dbReference type="PANTHER" id="PTHR12547">
    <property type="entry name" value="CCCH ZINC FINGER/TIS11-RELATED"/>
    <property type="match status" value="1"/>
</dbReference>
<keyword evidence="3 5" id="KW-0863">Zinc-finger</keyword>
<dbReference type="Gene3D" id="4.10.1000.10">
    <property type="entry name" value="Zinc finger, CCCH-type"/>
    <property type="match status" value="1"/>
</dbReference>
<reference evidence="8 9" key="1">
    <citation type="submission" date="2025-04" db="UniProtKB">
        <authorList>
            <consortium name="RefSeq"/>
        </authorList>
    </citation>
    <scope>IDENTIFICATION</scope>
</reference>
<keyword evidence="1 5" id="KW-0479">Metal-binding</keyword>
<keyword evidence="2" id="KW-0677">Repeat</keyword>
<dbReference type="SUPFAM" id="SSF90229">
    <property type="entry name" value="CCCH zinc finger"/>
    <property type="match status" value="1"/>
</dbReference>
<dbReference type="Pfam" id="PF00642">
    <property type="entry name" value="zf-CCCH"/>
    <property type="match status" value="1"/>
</dbReference>
<evidence type="ECO:0000256" key="4">
    <source>
        <dbReference type="ARBA" id="ARBA00022833"/>
    </source>
</evidence>
<name>A0A6J1DKP7_MOMCH</name>
<evidence type="ECO:0000256" key="1">
    <source>
        <dbReference type="ARBA" id="ARBA00022723"/>
    </source>
</evidence>
<dbReference type="FunFam" id="4.10.1000.10:FF:000001">
    <property type="entry name" value="zinc finger CCCH domain-containing protein 15-like"/>
    <property type="match status" value="1"/>
</dbReference>
<gene>
    <name evidence="8 9" type="primary">LOC111021811</name>
</gene>
<protein>
    <submittedName>
        <fullName evidence="8 9">Uncharacterized protein LOC111021811</fullName>
    </submittedName>
</protein>
<dbReference type="OrthoDB" id="410307at2759"/>
<evidence type="ECO:0000256" key="2">
    <source>
        <dbReference type="ARBA" id="ARBA00022737"/>
    </source>
</evidence>
<dbReference type="PANTHER" id="PTHR12547:SF18">
    <property type="entry name" value="PROTEIN TIS11"/>
    <property type="match status" value="1"/>
</dbReference>
<accession>A0A6J1DKP7</accession>
<dbReference type="AlphaFoldDB" id="A0A6J1DKP7"/>
<evidence type="ECO:0000256" key="3">
    <source>
        <dbReference type="ARBA" id="ARBA00022771"/>
    </source>
</evidence>
<organism evidence="7 8">
    <name type="scientific">Momordica charantia</name>
    <name type="common">Bitter gourd</name>
    <name type="synonym">Balsam pear</name>
    <dbReference type="NCBI Taxonomy" id="3673"/>
    <lineage>
        <taxon>Eukaryota</taxon>
        <taxon>Viridiplantae</taxon>
        <taxon>Streptophyta</taxon>
        <taxon>Embryophyta</taxon>
        <taxon>Tracheophyta</taxon>
        <taxon>Spermatophyta</taxon>
        <taxon>Magnoliopsida</taxon>
        <taxon>eudicotyledons</taxon>
        <taxon>Gunneridae</taxon>
        <taxon>Pentapetalae</taxon>
        <taxon>rosids</taxon>
        <taxon>fabids</taxon>
        <taxon>Cucurbitales</taxon>
        <taxon>Cucurbitaceae</taxon>
        <taxon>Momordiceae</taxon>
        <taxon>Momordica</taxon>
    </lineage>
</organism>
<keyword evidence="4 5" id="KW-0862">Zinc</keyword>
<sequence length="357" mass="39172">MEGRQGKRSSKTSIIKGLNVTVPPINIQMDNHLVIGGTGHYHQETNCKSPTMLDRYSEKLDRSTSIVRYFRSRSPVIGKLPSVGDTFSTPVPDVINANYRSAIMNHYASSTSRSSSFGSRGGGSSLSPLSAIENLETPTARSPQIYGTPVKVDEEVIVMDGILISSVPGGAKTMRSASESVTGGGSLSGKNLYRTDICRSWEDSGSCRYGHKCQFAHGKEELRPARLPVKNKPKVSDSYCTTYGHSKFCDSHALAVTTSHSYVIDTINNSEVSRSEGGKTMSIRHMNTKPSLISTISIVDWSPEDDGIKIVLPNSKSTKREDVNQYIHEVLYGSTNERTKKRLPVFTQLCSEKLQQK</sequence>
<dbReference type="InterPro" id="IPR045877">
    <property type="entry name" value="ZFP36-like"/>
</dbReference>
<dbReference type="InterPro" id="IPR036855">
    <property type="entry name" value="Znf_CCCH_sf"/>
</dbReference>
<dbReference type="SMART" id="SM00356">
    <property type="entry name" value="ZnF_C3H1"/>
    <property type="match status" value="1"/>
</dbReference>
<keyword evidence="7" id="KW-1185">Reference proteome</keyword>
<evidence type="ECO:0000313" key="9">
    <source>
        <dbReference type="RefSeq" id="XP_022154584.1"/>
    </source>
</evidence>
<evidence type="ECO:0000256" key="5">
    <source>
        <dbReference type="PROSITE-ProRule" id="PRU00723"/>
    </source>
</evidence>
<evidence type="ECO:0000313" key="8">
    <source>
        <dbReference type="RefSeq" id="XP_022154583.1"/>
    </source>
</evidence>
<dbReference type="GO" id="GO:0003729">
    <property type="term" value="F:mRNA binding"/>
    <property type="evidence" value="ECO:0007669"/>
    <property type="project" value="InterPro"/>
</dbReference>